<dbReference type="EMBL" id="VXIV02000830">
    <property type="protein sequence ID" value="KAF6035777.1"/>
    <property type="molecule type" value="Genomic_DNA"/>
</dbReference>
<organism evidence="2 3">
    <name type="scientific">Bugula neritina</name>
    <name type="common">Brown bryozoan</name>
    <name type="synonym">Sertularia neritina</name>
    <dbReference type="NCBI Taxonomy" id="10212"/>
    <lineage>
        <taxon>Eukaryota</taxon>
        <taxon>Metazoa</taxon>
        <taxon>Spiralia</taxon>
        <taxon>Lophotrochozoa</taxon>
        <taxon>Bryozoa</taxon>
        <taxon>Gymnolaemata</taxon>
        <taxon>Cheilostomatida</taxon>
        <taxon>Flustrina</taxon>
        <taxon>Buguloidea</taxon>
        <taxon>Bugulidae</taxon>
        <taxon>Bugula</taxon>
    </lineage>
</organism>
<proteinExistence type="predicted"/>
<evidence type="ECO:0000313" key="2">
    <source>
        <dbReference type="EMBL" id="KAF6035777.1"/>
    </source>
</evidence>
<evidence type="ECO:0000256" key="1">
    <source>
        <dbReference type="SAM" id="Phobius"/>
    </source>
</evidence>
<sequence length="258" mass="29190">MRPTEQAPVTPCPSQQCYANGMCTDCWPHSPIPVGNGWVIGAAVGAVVIMAAVFLAVLLSLRYPNAVKRCFSLRNKRKSYYNMVASDSRRRVCLAYISEELYQHLNDTLFDQNMLMSCECILVIYSWNLLENLRYFEGLPSSSAQHGMLERPALLDLLTEPKATGFPPTIVVAFDHVPVENVDYILNRNKDLSLIRIPSETRQLVTSLHLSKYDGLGQDKEEPPIVLHSWSKYEQSGLVRNYCFLLCIPCSCYVKSQF</sequence>
<keyword evidence="1" id="KW-1133">Transmembrane helix</keyword>
<dbReference type="Proteomes" id="UP000593567">
    <property type="component" value="Unassembled WGS sequence"/>
</dbReference>
<keyword evidence="3" id="KW-1185">Reference proteome</keyword>
<name>A0A7J7KBW3_BUGNE</name>
<comment type="caution">
    <text evidence="2">The sequence shown here is derived from an EMBL/GenBank/DDBJ whole genome shotgun (WGS) entry which is preliminary data.</text>
</comment>
<accession>A0A7J7KBW3</accession>
<protein>
    <submittedName>
        <fullName evidence="2">Uncharacterized protein</fullName>
    </submittedName>
</protein>
<evidence type="ECO:0000313" key="3">
    <source>
        <dbReference type="Proteomes" id="UP000593567"/>
    </source>
</evidence>
<keyword evidence="1" id="KW-0812">Transmembrane</keyword>
<gene>
    <name evidence="2" type="ORF">EB796_005912</name>
</gene>
<keyword evidence="1" id="KW-0472">Membrane</keyword>
<feature type="transmembrane region" description="Helical" evidence="1">
    <location>
        <begin position="38"/>
        <end position="59"/>
    </location>
</feature>
<reference evidence="2" key="1">
    <citation type="submission" date="2020-06" db="EMBL/GenBank/DDBJ databases">
        <title>Draft genome of Bugula neritina, a colonial animal packing powerful symbionts and potential medicines.</title>
        <authorList>
            <person name="Rayko M."/>
        </authorList>
    </citation>
    <scope>NUCLEOTIDE SEQUENCE [LARGE SCALE GENOMIC DNA]</scope>
    <source>
        <strain evidence="2">Kwan_BN1</strain>
    </source>
</reference>
<dbReference type="AlphaFoldDB" id="A0A7J7KBW3"/>